<keyword evidence="8" id="KW-0902">Two-component regulatory system</keyword>
<dbReference type="OrthoDB" id="9815750at2"/>
<evidence type="ECO:0000256" key="1">
    <source>
        <dbReference type="ARBA" id="ARBA00000085"/>
    </source>
</evidence>
<dbReference type="PANTHER" id="PTHR43065:SF10">
    <property type="entry name" value="PEROXIDE STRESS-ACTIVATED HISTIDINE KINASE MAK3"/>
    <property type="match status" value="1"/>
</dbReference>
<reference evidence="12 13" key="1">
    <citation type="submission" date="2018-10" db="EMBL/GenBank/DDBJ databases">
        <title>Phylogenomics of Brevibacillus.</title>
        <authorList>
            <person name="Dunlap C."/>
        </authorList>
    </citation>
    <scope>NUCLEOTIDE SEQUENCE [LARGE SCALE GENOMIC DNA]</scope>
    <source>
        <strain evidence="12 13">NRRL NRS 1219</strain>
    </source>
</reference>
<dbReference type="AlphaFoldDB" id="A0A3M8B0R1"/>
<dbReference type="SUPFAM" id="SSF55874">
    <property type="entry name" value="ATPase domain of HSP90 chaperone/DNA topoisomerase II/histidine kinase"/>
    <property type="match status" value="1"/>
</dbReference>
<keyword evidence="5" id="KW-0547">Nucleotide-binding</keyword>
<dbReference type="RefSeq" id="WP_007783935.1">
    <property type="nucleotide sequence ID" value="NZ_BJOD01000036.1"/>
</dbReference>
<dbReference type="SMART" id="SM00388">
    <property type="entry name" value="HisKA"/>
    <property type="match status" value="1"/>
</dbReference>
<dbReference type="Proteomes" id="UP000317180">
    <property type="component" value="Unassembled WGS sequence"/>
</dbReference>
<protein>
    <recommendedName>
        <fullName evidence="2">histidine kinase</fullName>
        <ecNumber evidence="2">2.7.13.3</ecNumber>
    </recommendedName>
</protein>
<evidence type="ECO:0000256" key="4">
    <source>
        <dbReference type="ARBA" id="ARBA00022679"/>
    </source>
</evidence>
<dbReference type="PROSITE" id="PS50109">
    <property type="entry name" value="HIS_KIN"/>
    <property type="match status" value="1"/>
</dbReference>
<keyword evidence="7" id="KW-0067">ATP-binding</keyword>
<dbReference type="NCBIfam" id="TIGR00229">
    <property type="entry name" value="sensory_box"/>
    <property type="match status" value="1"/>
</dbReference>
<dbReference type="PANTHER" id="PTHR43065">
    <property type="entry name" value="SENSOR HISTIDINE KINASE"/>
    <property type="match status" value="1"/>
</dbReference>
<dbReference type="Gene3D" id="3.30.450.20">
    <property type="entry name" value="PAS domain"/>
    <property type="match status" value="1"/>
</dbReference>
<keyword evidence="4" id="KW-0808">Transferase</keyword>
<dbReference type="CDD" id="cd00082">
    <property type="entry name" value="HisKA"/>
    <property type="match status" value="1"/>
</dbReference>
<dbReference type="SUPFAM" id="SSF55785">
    <property type="entry name" value="PYP-like sensor domain (PAS domain)"/>
    <property type="match status" value="1"/>
</dbReference>
<dbReference type="CDD" id="cd00130">
    <property type="entry name" value="PAS"/>
    <property type="match status" value="1"/>
</dbReference>
<dbReference type="Gene3D" id="1.10.287.130">
    <property type="match status" value="1"/>
</dbReference>
<keyword evidence="6" id="KW-0418">Kinase</keyword>
<dbReference type="InterPro" id="IPR013767">
    <property type="entry name" value="PAS_fold"/>
</dbReference>
<dbReference type="Gene3D" id="3.30.565.10">
    <property type="entry name" value="Histidine kinase-like ATPase, C-terminal domain"/>
    <property type="match status" value="1"/>
</dbReference>
<reference evidence="11 14" key="2">
    <citation type="submission" date="2019-06" db="EMBL/GenBank/DDBJ databases">
        <title>Whole genome shotgun sequence of Brevibacillus agri NBRC 15538.</title>
        <authorList>
            <person name="Hosoyama A."/>
            <person name="Uohara A."/>
            <person name="Ohji S."/>
            <person name="Ichikawa N."/>
        </authorList>
    </citation>
    <scope>NUCLEOTIDE SEQUENCE [LARGE SCALE GENOMIC DNA]</scope>
    <source>
        <strain evidence="11 14">NBRC 15538</strain>
    </source>
</reference>
<feature type="domain" description="Histidine kinase" evidence="9">
    <location>
        <begin position="298"/>
        <end position="508"/>
    </location>
</feature>
<dbReference type="InterPro" id="IPR036890">
    <property type="entry name" value="HATPase_C_sf"/>
</dbReference>
<dbReference type="GO" id="GO:0000155">
    <property type="term" value="F:phosphorelay sensor kinase activity"/>
    <property type="evidence" value="ECO:0007669"/>
    <property type="project" value="InterPro"/>
</dbReference>
<dbReference type="EMBL" id="BJOD01000036">
    <property type="protein sequence ID" value="GED27163.1"/>
    <property type="molecule type" value="Genomic_DNA"/>
</dbReference>
<evidence type="ECO:0000313" key="13">
    <source>
        <dbReference type="Proteomes" id="UP000276178"/>
    </source>
</evidence>
<dbReference type="Pfam" id="PF00989">
    <property type="entry name" value="PAS"/>
    <property type="match status" value="1"/>
</dbReference>
<evidence type="ECO:0000313" key="14">
    <source>
        <dbReference type="Proteomes" id="UP000317180"/>
    </source>
</evidence>
<dbReference type="InterPro" id="IPR004358">
    <property type="entry name" value="Sig_transdc_His_kin-like_C"/>
</dbReference>
<keyword evidence="14" id="KW-1185">Reference proteome</keyword>
<comment type="catalytic activity">
    <reaction evidence="1">
        <text>ATP + protein L-histidine = ADP + protein N-phospho-L-histidine.</text>
        <dbReference type="EC" id="2.7.13.3"/>
    </reaction>
</comment>
<dbReference type="GeneID" id="82811458"/>
<dbReference type="InterPro" id="IPR003661">
    <property type="entry name" value="HisK_dim/P_dom"/>
</dbReference>
<evidence type="ECO:0000313" key="12">
    <source>
        <dbReference type="EMBL" id="RNB57061.1"/>
    </source>
</evidence>
<keyword evidence="3" id="KW-0597">Phosphoprotein</keyword>
<comment type="caution">
    <text evidence="12">The sequence shown here is derived from an EMBL/GenBank/DDBJ whole genome shotgun (WGS) entry which is preliminary data.</text>
</comment>
<dbReference type="Pfam" id="PF00512">
    <property type="entry name" value="HisKA"/>
    <property type="match status" value="1"/>
</dbReference>
<dbReference type="Pfam" id="PF02518">
    <property type="entry name" value="HATPase_c"/>
    <property type="match status" value="1"/>
</dbReference>
<evidence type="ECO:0000256" key="6">
    <source>
        <dbReference type="ARBA" id="ARBA00022777"/>
    </source>
</evidence>
<evidence type="ECO:0000256" key="2">
    <source>
        <dbReference type="ARBA" id="ARBA00012438"/>
    </source>
</evidence>
<dbReference type="InterPro" id="IPR036097">
    <property type="entry name" value="HisK_dim/P_sf"/>
</dbReference>
<dbReference type="SMART" id="SM00387">
    <property type="entry name" value="HATPase_c"/>
    <property type="match status" value="1"/>
</dbReference>
<evidence type="ECO:0000259" key="9">
    <source>
        <dbReference type="PROSITE" id="PS50109"/>
    </source>
</evidence>
<dbReference type="EMBL" id="RHHN01000026">
    <property type="protein sequence ID" value="RNB57061.1"/>
    <property type="molecule type" value="Genomic_DNA"/>
</dbReference>
<dbReference type="SUPFAM" id="SSF47384">
    <property type="entry name" value="Homodimeric domain of signal transducing histidine kinase"/>
    <property type="match status" value="1"/>
</dbReference>
<feature type="domain" description="PAS" evidence="10">
    <location>
        <begin position="169"/>
        <end position="240"/>
    </location>
</feature>
<evidence type="ECO:0000256" key="5">
    <source>
        <dbReference type="ARBA" id="ARBA00022741"/>
    </source>
</evidence>
<accession>A0A3M8B0R1</accession>
<proteinExistence type="predicted"/>
<dbReference type="InterPro" id="IPR000014">
    <property type="entry name" value="PAS"/>
</dbReference>
<evidence type="ECO:0000256" key="7">
    <source>
        <dbReference type="ARBA" id="ARBA00022840"/>
    </source>
</evidence>
<dbReference type="GO" id="GO:0005524">
    <property type="term" value="F:ATP binding"/>
    <property type="evidence" value="ECO:0007669"/>
    <property type="project" value="UniProtKB-KW"/>
</dbReference>
<dbReference type="PRINTS" id="PR00344">
    <property type="entry name" value="BCTRLSENSOR"/>
</dbReference>
<dbReference type="InterPro" id="IPR005467">
    <property type="entry name" value="His_kinase_dom"/>
</dbReference>
<dbReference type="SMART" id="SM00091">
    <property type="entry name" value="PAS"/>
    <property type="match status" value="1"/>
</dbReference>
<dbReference type="GO" id="GO:0006355">
    <property type="term" value="P:regulation of DNA-templated transcription"/>
    <property type="evidence" value="ECO:0007669"/>
    <property type="project" value="InterPro"/>
</dbReference>
<evidence type="ECO:0000256" key="3">
    <source>
        <dbReference type="ARBA" id="ARBA00022553"/>
    </source>
</evidence>
<evidence type="ECO:0000313" key="11">
    <source>
        <dbReference type="EMBL" id="GED27163.1"/>
    </source>
</evidence>
<dbReference type="EC" id="2.7.13.3" evidence="2"/>
<sequence length="512" mass="57487">MKNRISKYLTHLAPAAVAKTFSFLSEKHDHSASLLGDRAHTEALLVQLLFRWAEVVEENDPTAAEQEINEIAYKCLLQGLNLATLVQCLRVCRDSIVEQMNNDSAMLVQSEAEQLELLRGQYAFFLAMDQLIAQVVGVYSQEHRPPSQQPHTGTALERAQGEQFALLAEQELVQLVLHSSDIAVLMIDRTLKIIEANHALCHLFGVKREQIIGQNIDEAFLPHESERFVQWVVERGQSGHYMAEYRAKWTTVSTSPIFYMGEMWGAIAVFRNITESKRYEEELNKREALAAVGQLAAGMAHEIRNPLTSIKGFIQLLREQGEAGRSESYFSVILTEIERIDGLLNDVLVLARYRDDKIVSERFLVLDELFGVIRLLEPEANRRGIKLELDITPGEWYVFGYRSRIKQAILNIMKNAFEALLTQGSVVRVTVCASISQVVIVVEDNGPGLSTACLDNLFVPFFTTKQEGTGLGLSTTQRIIADHGGEIFADNSPRLNGARFEIRLPLSVSENT</sequence>
<dbReference type="PROSITE" id="PS50112">
    <property type="entry name" value="PAS"/>
    <property type="match status" value="1"/>
</dbReference>
<organism evidence="12 13">
    <name type="scientific">Brevibacillus agri</name>
    <dbReference type="NCBI Taxonomy" id="51101"/>
    <lineage>
        <taxon>Bacteria</taxon>
        <taxon>Bacillati</taxon>
        <taxon>Bacillota</taxon>
        <taxon>Bacilli</taxon>
        <taxon>Bacillales</taxon>
        <taxon>Paenibacillaceae</taxon>
        <taxon>Brevibacillus</taxon>
    </lineage>
</organism>
<evidence type="ECO:0000256" key="8">
    <source>
        <dbReference type="ARBA" id="ARBA00023012"/>
    </source>
</evidence>
<dbReference type="InterPro" id="IPR003594">
    <property type="entry name" value="HATPase_dom"/>
</dbReference>
<name>A0A3M8B0R1_9BACL</name>
<gene>
    <name evidence="11" type="ORF">BAG01nite_32650</name>
    <name evidence="12" type="ORF">EB820_08395</name>
</gene>
<dbReference type="InterPro" id="IPR035965">
    <property type="entry name" value="PAS-like_dom_sf"/>
</dbReference>
<dbReference type="Proteomes" id="UP000276178">
    <property type="component" value="Unassembled WGS sequence"/>
</dbReference>
<evidence type="ECO:0000259" key="10">
    <source>
        <dbReference type="PROSITE" id="PS50112"/>
    </source>
</evidence>